<evidence type="ECO:0000313" key="7">
    <source>
        <dbReference type="EMBL" id="KAL1516971.1"/>
    </source>
</evidence>
<keyword evidence="3" id="KW-0862">Zinc</keyword>
<dbReference type="SUPFAM" id="SSF48371">
    <property type="entry name" value="ARM repeat"/>
    <property type="match status" value="1"/>
</dbReference>
<dbReference type="Pfam" id="PF12816">
    <property type="entry name" value="TPR_Vps8"/>
    <property type="match status" value="1"/>
</dbReference>
<comment type="caution">
    <text evidence="7">The sequence shown here is derived from an EMBL/GenBank/DDBJ whole genome shotgun (WGS) entry which is preliminary data.</text>
</comment>
<dbReference type="InterPro" id="IPR001841">
    <property type="entry name" value="Znf_RING"/>
</dbReference>
<gene>
    <name evidence="7" type="ORF">ABEB36_000796</name>
</gene>
<dbReference type="GO" id="GO:0008270">
    <property type="term" value="F:zinc ion binding"/>
    <property type="evidence" value="ECO:0007669"/>
    <property type="project" value="UniProtKB-KW"/>
</dbReference>
<feature type="domain" description="RING-type" evidence="6">
    <location>
        <begin position="1095"/>
        <end position="1141"/>
    </location>
</feature>
<dbReference type="PROSITE" id="PS50089">
    <property type="entry name" value="ZF_RING_2"/>
    <property type="match status" value="1"/>
</dbReference>
<proteinExistence type="inferred from homology"/>
<comment type="similarity">
    <text evidence="1">Belongs to the VPS8 family.</text>
</comment>
<dbReference type="SUPFAM" id="SSF57850">
    <property type="entry name" value="RING/U-box"/>
    <property type="match status" value="1"/>
</dbReference>
<dbReference type="PANTHER" id="PTHR12616:SF8">
    <property type="entry name" value="VACUOLAR PROTEIN SORTING-ASSOCIATED PROTEIN 8 HOMOLOG"/>
    <property type="match status" value="1"/>
</dbReference>
<dbReference type="AlphaFoldDB" id="A0ABD1FFP6"/>
<evidence type="ECO:0000256" key="5">
    <source>
        <dbReference type="SAM" id="MobiDB-lite"/>
    </source>
</evidence>
<sequence length="1173" mass="131806">MTSGSEEFTVEDSDESLLDLKEINDLDFDIPEVVPPTLEKVLWDMESEEGSDTTSLHSFQSMTSKFRSMMSHCILQGVSTQISSATDRVKAGLPTVITNSLSYICVGTSHGYIFNFDTQQNLCWFFHDSSLSDQGAVSALTFNLESTRLLVGYERGYVTMLDTKNGNILRKMPDAHAPQTAVLHLRFTFFSNLALCGDSSGCVFTLGFNRRLGVRAWDSKCLFSGARGEVCVFEPLVQGYDINFLSKHVLVAMATLSKIIVISVRPRLKVHFNQPLPKISTSLPLISWQLVSIGKTFQPVLAWARGNFLHYARLITNFSSSSNNRIRLMPLRNVQLPYILTALHWLGPRHLALLDTSENLRLIEVRTQRELELLELSSAGLVYGSAHFKALAVGGGVSEAFALAGERACYNSLSSRGTQLLILGTKAVHMVKLRTWPERILYLSDQGRWSEALNLAAEEGLNKESFTVDLLGKYLENLNQNTVDKDSLTAAVNCCVKLNKIDILCNDILEAVTTDQRNLEWYFTLLTDHICNGGLHLISPTVCQLLVTHLENKDPQLLENVLLSLDIGCLDLHQVLKICKRLSLYNAWIHITTKTLGNYAAPLVEFLSELTPNNNRLGNTLLVYVSSCLAGLGYPTGSIPKNDIPRVKHDILRCLETIHSINGKSNEGSYPYLRALLKYNTRECLNVVELAFTEEEFLGEMGQLQRQRLVQILMQIVTPPEFSDSQIINLTCFISRLSLNGSLQIDEAMLNSVIHSLTNLSGDSLSFRDHSEKEQTWLDLLQAHKLDHFDQNKLLQMALQSRCFKVAEHLYEQQQNYLKILECYLQDPVRVGDVFSYILNYIDVPERGVEKQFFEHFKDLVKVNRSKTTEIVMEHFQDNVEVLTKYLDGDRELQYEFLSELTSGDIKLPTKLAELFLEQMCTRNPDRVCHFLTSRACNIEAGLEITKKYGIHQATALLLEQSGEWSEALDLLISNDLIDEAVALCIRGAEHLDPQGAQNLWLTLLQSKRGVKKTSLRQLLHVAAPHVPPDQLLSLVSNANYGEVKSLLQGMLNDYKNDIDLLTSCMKVLDKDLHCGLAKTLQQNGKGVSVTKLNCNLCQKSILYSKGTEANPEICLWGCGHCFHTYCMRASESNDVCPICRRGGKMLPKAKKITDNGHRRGRGTLRPDLEGHF</sequence>
<protein>
    <recommendedName>
        <fullName evidence="6">RING-type domain-containing protein</fullName>
    </recommendedName>
</protein>
<dbReference type="Gene3D" id="3.30.40.10">
    <property type="entry name" value="Zinc/RING finger domain, C3HC4 (zinc finger)"/>
    <property type="match status" value="1"/>
</dbReference>
<evidence type="ECO:0000313" key="8">
    <source>
        <dbReference type="Proteomes" id="UP001566132"/>
    </source>
</evidence>
<dbReference type="InterPro" id="IPR045111">
    <property type="entry name" value="Vps41/Vps8"/>
</dbReference>
<feature type="region of interest" description="Disordered" evidence="5">
    <location>
        <begin position="1153"/>
        <end position="1173"/>
    </location>
</feature>
<dbReference type="InterPro" id="IPR013083">
    <property type="entry name" value="Znf_RING/FYVE/PHD"/>
</dbReference>
<organism evidence="7 8">
    <name type="scientific">Hypothenemus hampei</name>
    <name type="common">Coffee berry borer</name>
    <dbReference type="NCBI Taxonomy" id="57062"/>
    <lineage>
        <taxon>Eukaryota</taxon>
        <taxon>Metazoa</taxon>
        <taxon>Ecdysozoa</taxon>
        <taxon>Arthropoda</taxon>
        <taxon>Hexapoda</taxon>
        <taxon>Insecta</taxon>
        <taxon>Pterygota</taxon>
        <taxon>Neoptera</taxon>
        <taxon>Endopterygota</taxon>
        <taxon>Coleoptera</taxon>
        <taxon>Polyphaga</taxon>
        <taxon>Cucujiformia</taxon>
        <taxon>Curculionidae</taxon>
        <taxon>Scolytinae</taxon>
        <taxon>Hypothenemus</taxon>
    </lineage>
</organism>
<dbReference type="EMBL" id="JBDJPC010000001">
    <property type="protein sequence ID" value="KAL1516971.1"/>
    <property type="molecule type" value="Genomic_DNA"/>
</dbReference>
<dbReference type="InterPro" id="IPR015943">
    <property type="entry name" value="WD40/YVTN_repeat-like_dom_sf"/>
</dbReference>
<dbReference type="Proteomes" id="UP001566132">
    <property type="component" value="Unassembled WGS sequence"/>
</dbReference>
<dbReference type="Pfam" id="PF23410">
    <property type="entry name" value="Beta-prop_VPS8"/>
    <property type="match status" value="1"/>
</dbReference>
<evidence type="ECO:0000256" key="2">
    <source>
        <dbReference type="ARBA" id="ARBA00022771"/>
    </source>
</evidence>
<dbReference type="PANTHER" id="PTHR12616">
    <property type="entry name" value="VACUOLAR PROTEIN SORTING VPS41"/>
    <property type="match status" value="1"/>
</dbReference>
<dbReference type="InterPro" id="IPR025941">
    <property type="entry name" value="Vps8_central_dom"/>
</dbReference>
<reference evidence="7 8" key="1">
    <citation type="submission" date="2024-05" db="EMBL/GenBank/DDBJ databases">
        <title>Genetic variation in Jamaican populations of the coffee berry borer (Hypothenemus hampei).</title>
        <authorList>
            <person name="Errbii M."/>
            <person name="Myrie A."/>
        </authorList>
    </citation>
    <scope>NUCLEOTIDE SEQUENCE [LARGE SCALE GENOMIC DNA]</scope>
    <source>
        <strain evidence="7">JA-Hopewell-2020-01-JO</strain>
        <tissue evidence="7">Whole body</tissue>
    </source>
</reference>
<evidence type="ECO:0000256" key="4">
    <source>
        <dbReference type="PROSITE-ProRule" id="PRU00175"/>
    </source>
</evidence>
<name>A0ABD1FFP6_HYPHA</name>
<accession>A0ABD1FFP6</accession>
<dbReference type="InterPro" id="IPR016024">
    <property type="entry name" value="ARM-type_fold"/>
</dbReference>
<keyword evidence="8" id="KW-1185">Reference proteome</keyword>
<evidence type="ECO:0000256" key="1">
    <source>
        <dbReference type="ARBA" id="ARBA00009422"/>
    </source>
</evidence>
<dbReference type="Gene3D" id="2.130.10.10">
    <property type="entry name" value="YVTN repeat-like/Quinoprotein amine dehydrogenase"/>
    <property type="match status" value="1"/>
</dbReference>
<keyword evidence="2 4" id="KW-0479">Metal-binding</keyword>
<dbReference type="InterPro" id="IPR036322">
    <property type="entry name" value="WD40_repeat_dom_sf"/>
</dbReference>
<evidence type="ECO:0000256" key="3">
    <source>
        <dbReference type="ARBA" id="ARBA00022833"/>
    </source>
</evidence>
<keyword evidence="2 4" id="KW-0863">Zinc-finger</keyword>
<evidence type="ECO:0000259" key="6">
    <source>
        <dbReference type="PROSITE" id="PS50089"/>
    </source>
</evidence>
<dbReference type="SUPFAM" id="SSF50978">
    <property type="entry name" value="WD40 repeat-like"/>
    <property type="match status" value="1"/>
</dbReference>